<dbReference type="Proteomes" id="UP000257706">
    <property type="component" value="Unassembled WGS sequence"/>
</dbReference>
<reference evidence="1 2" key="1">
    <citation type="journal article" date="2018" name="Nat. Biotechnol.">
        <title>A standardized bacterial taxonomy based on genome phylogeny substantially revises the tree of life.</title>
        <authorList>
            <person name="Parks D.H."/>
            <person name="Chuvochina M."/>
            <person name="Waite D.W."/>
            <person name="Rinke C."/>
            <person name="Skarshewski A."/>
            <person name="Chaumeil P.A."/>
            <person name="Hugenholtz P."/>
        </authorList>
    </citation>
    <scope>NUCLEOTIDE SEQUENCE [LARGE SCALE GENOMIC DNA]</scope>
    <source>
        <strain evidence="1">UBA8739</strain>
    </source>
</reference>
<evidence type="ECO:0000313" key="1">
    <source>
        <dbReference type="EMBL" id="HAE50935.1"/>
    </source>
</evidence>
<name>A0A3B9IT08_9PROT</name>
<protein>
    <submittedName>
        <fullName evidence="1">Uncharacterized protein</fullName>
    </submittedName>
</protein>
<dbReference type="EMBL" id="DMAI01000429">
    <property type="protein sequence ID" value="HAE50935.1"/>
    <property type="molecule type" value="Genomic_DNA"/>
</dbReference>
<comment type="caution">
    <text evidence="1">The sequence shown here is derived from an EMBL/GenBank/DDBJ whole genome shotgun (WGS) entry which is preliminary data.</text>
</comment>
<gene>
    <name evidence="1" type="ORF">DCK97_26325</name>
</gene>
<proteinExistence type="predicted"/>
<organism evidence="1 2">
    <name type="scientific">Tistrella mobilis</name>
    <dbReference type="NCBI Taxonomy" id="171437"/>
    <lineage>
        <taxon>Bacteria</taxon>
        <taxon>Pseudomonadati</taxon>
        <taxon>Pseudomonadota</taxon>
        <taxon>Alphaproteobacteria</taxon>
        <taxon>Geminicoccales</taxon>
        <taxon>Geminicoccaceae</taxon>
        <taxon>Tistrella</taxon>
    </lineage>
</organism>
<dbReference type="AlphaFoldDB" id="A0A3B9IT08"/>
<sequence>MLAVLAGLAAMPAQAEDAAARYRSIFTINGQPQAVMLTLDGTQGPDSRLRLAFGAPRNCIIDFEAVGRRDGVQSFAARRASPGSWCERQLGEMAEVRVLGIEGDEISYEFRTARAPAERHVGLK</sequence>
<evidence type="ECO:0000313" key="2">
    <source>
        <dbReference type="Proteomes" id="UP000257706"/>
    </source>
</evidence>
<accession>A0A3B9IT08</accession>